<dbReference type="Pfam" id="PF01590">
    <property type="entry name" value="GAF"/>
    <property type="match status" value="1"/>
</dbReference>
<dbReference type="Proteomes" id="UP000177080">
    <property type="component" value="Unassembled WGS sequence"/>
</dbReference>
<dbReference type="PANTHER" id="PTHR43711:SF31">
    <property type="entry name" value="HISTIDINE KINASE"/>
    <property type="match status" value="1"/>
</dbReference>
<keyword evidence="8" id="KW-0418">Kinase</keyword>
<dbReference type="CDD" id="cd00082">
    <property type="entry name" value="HisKA"/>
    <property type="match status" value="1"/>
</dbReference>
<keyword evidence="11" id="KW-0472">Membrane</keyword>
<dbReference type="EC" id="2.7.13.3" evidence="3"/>
<evidence type="ECO:0000256" key="3">
    <source>
        <dbReference type="ARBA" id="ARBA00012438"/>
    </source>
</evidence>
<dbReference type="PRINTS" id="PR00344">
    <property type="entry name" value="BCTRLSENSOR"/>
</dbReference>
<dbReference type="InterPro" id="IPR004358">
    <property type="entry name" value="Sig_transdc_His_kin-like_C"/>
</dbReference>
<dbReference type="InterPro" id="IPR005467">
    <property type="entry name" value="His_kinase_dom"/>
</dbReference>
<dbReference type="FunFam" id="3.30.565.10:FF:000023">
    <property type="entry name" value="PAS domain-containing sensor histidine kinase"/>
    <property type="match status" value="1"/>
</dbReference>
<dbReference type="InterPro" id="IPR036097">
    <property type="entry name" value="HisK_dim/P_sf"/>
</dbReference>
<evidence type="ECO:0000256" key="4">
    <source>
        <dbReference type="ARBA" id="ARBA00022475"/>
    </source>
</evidence>
<keyword evidence="5" id="KW-0597">Phosphoprotein</keyword>
<evidence type="ECO:0000313" key="13">
    <source>
        <dbReference type="EMBL" id="OGD04219.1"/>
    </source>
</evidence>
<dbReference type="GO" id="GO:0005886">
    <property type="term" value="C:plasma membrane"/>
    <property type="evidence" value="ECO:0007669"/>
    <property type="project" value="UniProtKB-SubCell"/>
</dbReference>
<dbReference type="SUPFAM" id="SSF47384">
    <property type="entry name" value="Homodimeric domain of signal transducing histidine kinase"/>
    <property type="match status" value="1"/>
</dbReference>
<keyword evidence="7" id="KW-0547">Nucleotide-binding</keyword>
<dbReference type="Gene3D" id="3.30.450.40">
    <property type="match status" value="1"/>
</dbReference>
<evidence type="ECO:0000256" key="1">
    <source>
        <dbReference type="ARBA" id="ARBA00000085"/>
    </source>
</evidence>
<dbReference type="AlphaFoldDB" id="A0A1F4ZCW5"/>
<dbReference type="InterPro" id="IPR050736">
    <property type="entry name" value="Sensor_HK_Regulatory"/>
</dbReference>
<keyword evidence="4" id="KW-1003">Cell membrane</keyword>
<evidence type="ECO:0000256" key="11">
    <source>
        <dbReference type="ARBA" id="ARBA00023136"/>
    </source>
</evidence>
<dbReference type="CDD" id="cd16922">
    <property type="entry name" value="HATPase_EvgS-ArcB-TorS-like"/>
    <property type="match status" value="1"/>
</dbReference>
<evidence type="ECO:0000256" key="6">
    <source>
        <dbReference type="ARBA" id="ARBA00022679"/>
    </source>
</evidence>
<dbReference type="InterPro" id="IPR003018">
    <property type="entry name" value="GAF"/>
</dbReference>
<dbReference type="GO" id="GO:0005524">
    <property type="term" value="F:ATP binding"/>
    <property type="evidence" value="ECO:0007669"/>
    <property type="project" value="UniProtKB-KW"/>
</dbReference>
<dbReference type="Gene3D" id="1.10.287.130">
    <property type="match status" value="1"/>
</dbReference>
<evidence type="ECO:0000256" key="8">
    <source>
        <dbReference type="ARBA" id="ARBA00022777"/>
    </source>
</evidence>
<organism evidence="13 14">
    <name type="scientific">Candidatus Amesbacteria bacterium RIFCSPLOWO2_01_FULL_48_25</name>
    <dbReference type="NCBI Taxonomy" id="1797259"/>
    <lineage>
        <taxon>Bacteria</taxon>
        <taxon>Candidatus Amesiibacteriota</taxon>
    </lineage>
</organism>
<dbReference type="InterPro" id="IPR003594">
    <property type="entry name" value="HATPase_dom"/>
</dbReference>
<dbReference type="Pfam" id="PF00512">
    <property type="entry name" value="HisKA"/>
    <property type="match status" value="1"/>
</dbReference>
<keyword evidence="6" id="KW-0808">Transferase</keyword>
<evidence type="ECO:0000256" key="5">
    <source>
        <dbReference type="ARBA" id="ARBA00022553"/>
    </source>
</evidence>
<comment type="caution">
    <text evidence="13">The sequence shown here is derived from an EMBL/GenBank/DDBJ whole genome shotgun (WGS) entry which is preliminary data.</text>
</comment>
<accession>A0A1F4ZCW5</accession>
<dbReference type="PROSITE" id="PS50109">
    <property type="entry name" value="HIS_KIN"/>
    <property type="match status" value="1"/>
</dbReference>
<comment type="catalytic activity">
    <reaction evidence="1">
        <text>ATP + protein L-histidine = ADP + protein N-phospho-L-histidine.</text>
        <dbReference type="EC" id="2.7.13.3"/>
    </reaction>
</comment>
<dbReference type="InterPro" id="IPR029016">
    <property type="entry name" value="GAF-like_dom_sf"/>
</dbReference>
<comment type="subcellular location">
    <subcellularLocation>
        <location evidence="2">Cell membrane</location>
    </subcellularLocation>
</comment>
<dbReference type="InterPro" id="IPR003661">
    <property type="entry name" value="HisK_dim/P_dom"/>
</dbReference>
<feature type="domain" description="Histidine kinase" evidence="12">
    <location>
        <begin position="215"/>
        <end position="435"/>
    </location>
</feature>
<dbReference type="SMART" id="SM00388">
    <property type="entry name" value="HisKA"/>
    <property type="match status" value="1"/>
</dbReference>
<dbReference type="GO" id="GO:0000155">
    <property type="term" value="F:phosphorelay sensor kinase activity"/>
    <property type="evidence" value="ECO:0007669"/>
    <property type="project" value="InterPro"/>
</dbReference>
<keyword evidence="9" id="KW-0067">ATP-binding</keyword>
<name>A0A1F4ZCW5_9BACT</name>
<evidence type="ECO:0000256" key="2">
    <source>
        <dbReference type="ARBA" id="ARBA00004236"/>
    </source>
</evidence>
<evidence type="ECO:0000259" key="12">
    <source>
        <dbReference type="PROSITE" id="PS50109"/>
    </source>
</evidence>
<dbReference type="Pfam" id="PF02518">
    <property type="entry name" value="HATPase_c"/>
    <property type="match status" value="1"/>
</dbReference>
<evidence type="ECO:0000256" key="7">
    <source>
        <dbReference type="ARBA" id="ARBA00022741"/>
    </source>
</evidence>
<dbReference type="SMART" id="SM00387">
    <property type="entry name" value="HATPase_c"/>
    <property type="match status" value="1"/>
</dbReference>
<gene>
    <name evidence="13" type="ORF">A2989_01945</name>
</gene>
<sequence>MLNNTPRSRETLAALWKIQKLILDTLDFTQVVQKIVDSIAIELDYLKLGYRAVVLVLADEKAGVLKRVSMSQTSAAEAIMGAGKMTFDEIEVPLGATENFCVKTYIDHQIRITRDWKDILTPPMVEEEARRLQQVSAVKNSLVYPIMEREKCIGVMIFSLEKEASEMSDEEKDLIQSFTDIVSLAVHDAKIYAELDAANDKLKELDKLKDEFISIASHELRAPAGVVKNYLWTVINGKKKLPEQVISDLQKAYGAGDRLAGLVDDLLDVSRIEAGRLEMHEEEFDLGQLIIETAEEYQNRAGVKKVKLDAGEVKDGVVKVKTDRNKIHQVTGNLIDNAIKFTPEGGTVTVKVNSNRGNARVVVTDTGVGIAKEDQSRLFTKFGRIDTSGTEVGRTTGTGLGLYICKRIVELSKGKIWVESQPKKGTKMLFELPSL</sequence>
<dbReference type="Gene3D" id="3.30.565.10">
    <property type="entry name" value="Histidine kinase-like ATPase, C-terminal domain"/>
    <property type="match status" value="1"/>
</dbReference>
<dbReference type="STRING" id="1797259.A2989_01945"/>
<dbReference type="InterPro" id="IPR036890">
    <property type="entry name" value="HATPase_C_sf"/>
</dbReference>
<evidence type="ECO:0000256" key="10">
    <source>
        <dbReference type="ARBA" id="ARBA00023012"/>
    </source>
</evidence>
<keyword evidence="10" id="KW-0902">Two-component regulatory system</keyword>
<dbReference type="SUPFAM" id="SSF55781">
    <property type="entry name" value="GAF domain-like"/>
    <property type="match status" value="1"/>
</dbReference>
<protein>
    <recommendedName>
        <fullName evidence="3">histidine kinase</fullName>
        <ecNumber evidence="3">2.7.13.3</ecNumber>
    </recommendedName>
</protein>
<evidence type="ECO:0000313" key="14">
    <source>
        <dbReference type="Proteomes" id="UP000177080"/>
    </source>
</evidence>
<dbReference type="PANTHER" id="PTHR43711">
    <property type="entry name" value="TWO-COMPONENT HISTIDINE KINASE"/>
    <property type="match status" value="1"/>
</dbReference>
<proteinExistence type="predicted"/>
<evidence type="ECO:0000256" key="9">
    <source>
        <dbReference type="ARBA" id="ARBA00022840"/>
    </source>
</evidence>
<dbReference type="EMBL" id="MEXN01000002">
    <property type="protein sequence ID" value="OGD04219.1"/>
    <property type="molecule type" value="Genomic_DNA"/>
</dbReference>
<reference evidence="13 14" key="1">
    <citation type="journal article" date="2016" name="Nat. Commun.">
        <title>Thousands of microbial genomes shed light on interconnected biogeochemical processes in an aquifer system.</title>
        <authorList>
            <person name="Anantharaman K."/>
            <person name="Brown C.T."/>
            <person name="Hug L.A."/>
            <person name="Sharon I."/>
            <person name="Castelle C.J."/>
            <person name="Probst A.J."/>
            <person name="Thomas B.C."/>
            <person name="Singh A."/>
            <person name="Wilkins M.J."/>
            <person name="Karaoz U."/>
            <person name="Brodie E.L."/>
            <person name="Williams K.H."/>
            <person name="Hubbard S.S."/>
            <person name="Banfield J.F."/>
        </authorList>
    </citation>
    <scope>NUCLEOTIDE SEQUENCE [LARGE SCALE GENOMIC DNA]</scope>
</reference>
<dbReference type="SUPFAM" id="SSF55874">
    <property type="entry name" value="ATPase domain of HSP90 chaperone/DNA topoisomerase II/histidine kinase"/>
    <property type="match status" value="1"/>
</dbReference>